<dbReference type="AlphaFoldDB" id="A0A2P2MGZ8"/>
<keyword evidence="1" id="KW-0732">Signal</keyword>
<reference evidence="2" key="1">
    <citation type="submission" date="2018-02" db="EMBL/GenBank/DDBJ databases">
        <title>Rhizophora mucronata_Transcriptome.</title>
        <authorList>
            <person name="Meera S.P."/>
            <person name="Sreeshan A."/>
            <person name="Augustine A."/>
        </authorList>
    </citation>
    <scope>NUCLEOTIDE SEQUENCE</scope>
    <source>
        <tissue evidence="2">Leaf</tissue>
    </source>
</reference>
<evidence type="ECO:0000256" key="1">
    <source>
        <dbReference type="SAM" id="SignalP"/>
    </source>
</evidence>
<evidence type="ECO:0008006" key="3">
    <source>
        <dbReference type="Google" id="ProtNLM"/>
    </source>
</evidence>
<organism evidence="2">
    <name type="scientific">Rhizophora mucronata</name>
    <name type="common">Asiatic mangrove</name>
    <dbReference type="NCBI Taxonomy" id="61149"/>
    <lineage>
        <taxon>Eukaryota</taxon>
        <taxon>Viridiplantae</taxon>
        <taxon>Streptophyta</taxon>
        <taxon>Embryophyta</taxon>
        <taxon>Tracheophyta</taxon>
        <taxon>Spermatophyta</taxon>
        <taxon>Magnoliopsida</taxon>
        <taxon>eudicotyledons</taxon>
        <taxon>Gunneridae</taxon>
        <taxon>Pentapetalae</taxon>
        <taxon>rosids</taxon>
        <taxon>fabids</taxon>
        <taxon>Malpighiales</taxon>
        <taxon>Rhizophoraceae</taxon>
        <taxon>Rhizophora</taxon>
    </lineage>
</organism>
<name>A0A2P2MGZ8_RHIMU</name>
<feature type="chain" id="PRO_5015194980" description="Secreted protein" evidence="1">
    <location>
        <begin position="26"/>
        <end position="96"/>
    </location>
</feature>
<accession>A0A2P2MGZ8</accession>
<proteinExistence type="predicted"/>
<sequence length="96" mass="10506">MGFGRGGRGRIRSRKLTCLLALAAADTPAREAAVARRVVRGSAKSVKMTRYRKLQMMVAASVGSRTHLPRGFRVNGMSMRMTLLYGGGKGRSIFLY</sequence>
<protein>
    <recommendedName>
        <fullName evidence="3">Secreted protein</fullName>
    </recommendedName>
</protein>
<feature type="signal peptide" evidence="1">
    <location>
        <begin position="1"/>
        <end position="25"/>
    </location>
</feature>
<evidence type="ECO:0000313" key="2">
    <source>
        <dbReference type="EMBL" id="MBX29509.1"/>
    </source>
</evidence>
<dbReference type="EMBL" id="GGEC01049025">
    <property type="protein sequence ID" value="MBX29509.1"/>
    <property type="molecule type" value="Transcribed_RNA"/>
</dbReference>